<proteinExistence type="predicted"/>
<sequence>MFNKRSLERRLRSPIRATACIYGRGGRWVDSQGNGQVLGWRSGIAEEGRAVIRVRLLHTRLARCSDNYKQKLLLQLLLRNNVIP</sequence>
<dbReference type="VEuPathDB" id="FungiDB:CPUR_00494"/>
<dbReference type="OrthoDB" id="4947021at2759"/>
<dbReference type="EMBL" id="CAGA01000002">
    <property type="protein sequence ID" value="CCE27022.1"/>
    <property type="molecule type" value="Genomic_DNA"/>
</dbReference>
<name>M1VU23_CLAP2</name>
<protein>
    <submittedName>
        <fullName evidence="1">Uncharacterized protein</fullName>
    </submittedName>
</protein>
<accession>M1VU23</accession>
<dbReference type="Proteomes" id="UP000016801">
    <property type="component" value="Unassembled WGS sequence"/>
</dbReference>
<keyword evidence="2" id="KW-1185">Reference proteome</keyword>
<dbReference type="AlphaFoldDB" id="M1VU23"/>
<evidence type="ECO:0000313" key="2">
    <source>
        <dbReference type="Proteomes" id="UP000016801"/>
    </source>
</evidence>
<dbReference type="HOGENOM" id="CLU_2527275_0_0_1"/>
<organism evidence="1 2">
    <name type="scientific">Claviceps purpurea (strain 20.1)</name>
    <name type="common">Ergot fungus</name>
    <name type="synonym">Sphacelia segetum</name>
    <dbReference type="NCBI Taxonomy" id="1111077"/>
    <lineage>
        <taxon>Eukaryota</taxon>
        <taxon>Fungi</taxon>
        <taxon>Dikarya</taxon>
        <taxon>Ascomycota</taxon>
        <taxon>Pezizomycotina</taxon>
        <taxon>Sordariomycetes</taxon>
        <taxon>Hypocreomycetidae</taxon>
        <taxon>Hypocreales</taxon>
        <taxon>Clavicipitaceae</taxon>
        <taxon>Claviceps</taxon>
    </lineage>
</organism>
<comment type="caution">
    <text evidence="1">The sequence shown here is derived from an EMBL/GenBank/DDBJ whole genome shotgun (WGS) entry which is preliminary data.</text>
</comment>
<gene>
    <name evidence="1" type="ORF">CPUR_00494</name>
</gene>
<reference evidence="1 2" key="1">
    <citation type="journal article" date="2013" name="PLoS Genet.">
        <title>Plant-symbiotic fungi as chemical engineers: Multi-genome analysis of the Clavicipitaceae reveals dynamics of alkaloid loci.</title>
        <authorList>
            <person name="Schardl C.L."/>
            <person name="Young C.A."/>
            <person name="Hesse U."/>
            <person name="Amyotte S.G."/>
            <person name="Andreeva K."/>
            <person name="Calie P.J."/>
            <person name="Fleetwood D.J."/>
            <person name="Haws D.C."/>
            <person name="Moore N."/>
            <person name="Oeser B."/>
            <person name="Panaccione D.G."/>
            <person name="Schweri K.K."/>
            <person name="Voisey C.R."/>
            <person name="Farman M.L."/>
            <person name="Jaromczyk J.W."/>
            <person name="Roe B.A."/>
            <person name="O'Sullivan D.M."/>
            <person name="Scott B."/>
            <person name="Tudzynski P."/>
            <person name="An Z."/>
            <person name="Arnaoudova E.G."/>
            <person name="Bullock C.T."/>
            <person name="Charlton N.D."/>
            <person name="Chen L."/>
            <person name="Cox M."/>
            <person name="Dinkins R.D."/>
            <person name="Florea S."/>
            <person name="Glenn A.E."/>
            <person name="Gordon A."/>
            <person name="Gueldener U."/>
            <person name="Harris D.R."/>
            <person name="Hollin W."/>
            <person name="Jaromczyk J."/>
            <person name="Johnson R.D."/>
            <person name="Khan A.K."/>
            <person name="Leistner E."/>
            <person name="Leuchtmann A."/>
            <person name="Li C."/>
            <person name="Liu J."/>
            <person name="Liu J."/>
            <person name="Liu M."/>
            <person name="Mace W."/>
            <person name="Machado C."/>
            <person name="Nagabhyru P."/>
            <person name="Pan J."/>
            <person name="Schmid J."/>
            <person name="Sugawara K."/>
            <person name="Steiner U."/>
            <person name="Takach J.E."/>
            <person name="Tanaka E."/>
            <person name="Webb J.S."/>
            <person name="Wilson E.V."/>
            <person name="Wiseman J.L."/>
            <person name="Yoshida R."/>
            <person name="Zeng Z."/>
        </authorList>
    </citation>
    <scope>NUCLEOTIDE SEQUENCE [LARGE SCALE GENOMIC DNA]</scope>
    <source>
        <strain evidence="1 2">20.1</strain>
    </source>
</reference>
<evidence type="ECO:0000313" key="1">
    <source>
        <dbReference type="EMBL" id="CCE27022.1"/>
    </source>
</evidence>